<comment type="caution">
    <text evidence="6">The sequence shown here is derived from an EMBL/GenBank/DDBJ whole genome shotgun (WGS) entry which is preliminary data.</text>
</comment>
<protein>
    <submittedName>
        <fullName evidence="6">Zinc ABC transporter substrate-binding protein</fullName>
    </submittedName>
</protein>
<dbReference type="PROSITE" id="PS51257">
    <property type="entry name" value="PROKAR_LIPOPROTEIN"/>
    <property type="match status" value="1"/>
</dbReference>
<dbReference type="SUPFAM" id="SSF53807">
    <property type="entry name" value="Helical backbone' metal receptor"/>
    <property type="match status" value="1"/>
</dbReference>
<name>A0A563DUW0_9MICO</name>
<dbReference type="PANTHER" id="PTHR42953:SF3">
    <property type="entry name" value="HIGH-AFFINITY ZINC UPTAKE SYSTEM PROTEIN ZNUA"/>
    <property type="match status" value="1"/>
</dbReference>
<evidence type="ECO:0000256" key="5">
    <source>
        <dbReference type="SAM" id="SignalP"/>
    </source>
</evidence>
<keyword evidence="2 4" id="KW-0813">Transport</keyword>
<dbReference type="InterPro" id="IPR050492">
    <property type="entry name" value="Bact_metal-bind_prot9"/>
</dbReference>
<reference evidence="6 7" key="2">
    <citation type="submission" date="2019-08" db="EMBL/GenBank/DDBJ databases">
        <title>Jejuicoccus antrihumi gen. nov., sp. nov., a new member of the family Dermacoccaceae isolated from a cave.</title>
        <authorList>
            <person name="Schumann P."/>
            <person name="Kim I.S."/>
        </authorList>
    </citation>
    <scope>NUCLEOTIDE SEQUENCE [LARGE SCALE GENOMIC DNA]</scope>
    <source>
        <strain evidence="6 7">C5-26</strain>
    </source>
</reference>
<comment type="similarity">
    <text evidence="1 4">Belongs to the bacterial solute-binding protein 9 family.</text>
</comment>
<organism evidence="6 7">
    <name type="scientific">Leekyejoonella antrihumi</name>
    <dbReference type="NCBI Taxonomy" id="1660198"/>
    <lineage>
        <taxon>Bacteria</taxon>
        <taxon>Bacillati</taxon>
        <taxon>Actinomycetota</taxon>
        <taxon>Actinomycetes</taxon>
        <taxon>Micrococcales</taxon>
        <taxon>Dermacoccaceae</taxon>
        <taxon>Leekyejoonella</taxon>
    </lineage>
</organism>
<dbReference type="GO" id="GO:0046872">
    <property type="term" value="F:metal ion binding"/>
    <property type="evidence" value="ECO:0007669"/>
    <property type="project" value="InterPro"/>
</dbReference>
<proteinExistence type="inferred from homology"/>
<dbReference type="InterPro" id="IPR006127">
    <property type="entry name" value="ZnuA-like"/>
</dbReference>
<evidence type="ECO:0000256" key="4">
    <source>
        <dbReference type="RuleBase" id="RU003512"/>
    </source>
</evidence>
<evidence type="ECO:0000313" key="6">
    <source>
        <dbReference type="EMBL" id="TWP34040.1"/>
    </source>
</evidence>
<dbReference type="OrthoDB" id="9810636at2"/>
<dbReference type="GO" id="GO:0030001">
    <property type="term" value="P:metal ion transport"/>
    <property type="evidence" value="ECO:0007669"/>
    <property type="project" value="InterPro"/>
</dbReference>
<keyword evidence="7" id="KW-1185">Reference proteome</keyword>
<reference evidence="6 7" key="1">
    <citation type="submission" date="2019-05" db="EMBL/GenBank/DDBJ databases">
        <authorList>
            <person name="Lee S.D."/>
        </authorList>
    </citation>
    <scope>NUCLEOTIDE SEQUENCE [LARGE SCALE GENOMIC DNA]</scope>
    <source>
        <strain evidence="6 7">C5-26</strain>
    </source>
</reference>
<dbReference type="PANTHER" id="PTHR42953">
    <property type="entry name" value="HIGH-AFFINITY ZINC UPTAKE SYSTEM PROTEIN ZNUA-RELATED"/>
    <property type="match status" value="1"/>
</dbReference>
<dbReference type="EMBL" id="VCQV01000032">
    <property type="protein sequence ID" value="TWP34040.1"/>
    <property type="molecule type" value="Genomic_DNA"/>
</dbReference>
<dbReference type="InterPro" id="IPR006128">
    <property type="entry name" value="Lipoprotein_PsaA-like"/>
</dbReference>
<accession>A0A563DUW0</accession>
<sequence length="318" mass="33399">MRMIVMTFPRAAAAVACAAAIAVPTLAACGGSAGAGEPHTVSVAASFYPMAYAVQQIGGDHVTVTSLTPNGAEPHDIELTPKEVLAVSQADLVVYAKGFQASVDKAVQTEAPKKALNVATAANLDLSLDSVDQVAGQPLNQSDTHGTDPHFWLDPTRYAKVARDIAARLESVDPTHKAAYAAGLKTFTSRLTALDRSYTATLKTCRIKDIVTSHAAFGYLAQHYGMTEVGVSGIAPDQMPTPGRLQAVSNFVTAHHVTTIYSETLASPAVAQTIARQTGTKVKVLDPIEGITDTSAGKDYFAIMRANLATLKSSQECN</sequence>
<dbReference type="PRINTS" id="PR00690">
    <property type="entry name" value="ADHESNFAMILY"/>
</dbReference>
<dbReference type="PRINTS" id="PR00691">
    <property type="entry name" value="ADHESINB"/>
</dbReference>
<dbReference type="InterPro" id="IPR006129">
    <property type="entry name" value="AdhesinB"/>
</dbReference>
<keyword evidence="3 5" id="KW-0732">Signal</keyword>
<evidence type="ECO:0000313" key="7">
    <source>
        <dbReference type="Proteomes" id="UP000320244"/>
    </source>
</evidence>
<dbReference type="Pfam" id="PF01297">
    <property type="entry name" value="ZnuA"/>
    <property type="match status" value="1"/>
</dbReference>
<feature type="chain" id="PRO_5022051399" evidence="5">
    <location>
        <begin position="28"/>
        <end position="318"/>
    </location>
</feature>
<evidence type="ECO:0000256" key="2">
    <source>
        <dbReference type="ARBA" id="ARBA00022448"/>
    </source>
</evidence>
<dbReference type="Proteomes" id="UP000320244">
    <property type="component" value="Unassembled WGS sequence"/>
</dbReference>
<dbReference type="AlphaFoldDB" id="A0A563DUW0"/>
<dbReference type="Gene3D" id="3.40.50.1980">
    <property type="entry name" value="Nitrogenase molybdenum iron protein domain"/>
    <property type="match status" value="2"/>
</dbReference>
<dbReference type="GO" id="GO:0007155">
    <property type="term" value="P:cell adhesion"/>
    <property type="evidence" value="ECO:0007669"/>
    <property type="project" value="InterPro"/>
</dbReference>
<feature type="signal peptide" evidence="5">
    <location>
        <begin position="1"/>
        <end position="27"/>
    </location>
</feature>
<gene>
    <name evidence="6" type="ORF">FGL98_18905</name>
</gene>
<evidence type="ECO:0000256" key="1">
    <source>
        <dbReference type="ARBA" id="ARBA00011028"/>
    </source>
</evidence>
<evidence type="ECO:0000256" key="3">
    <source>
        <dbReference type="ARBA" id="ARBA00022729"/>
    </source>
</evidence>